<evidence type="ECO:0000313" key="2">
    <source>
        <dbReference type="Proteomes" id="UP000018883"/>
    </source>
</evidence>
<protein>
    <submittedName>
        <fullName evidence="1">Putative tail protein</fullName>
    </submittedName>
</protein>
<sequence length="91" mass="10211">MKVKWNFIDESFTFSEEGMFISNAQSKMAIQVTSDKIVFWDNNVDVAFITGEVLNIQKGVFLESATIGNHLITKFSDESPVTIIRYVGGIT</sequence>
<reference evidence="1 2" key="1">
    <citation type="journal article" date="2014" name="Front. Microbiol.">
        <title>Phages of non-dairy lactococci: isolation and characterization of ?L47, a phage infecting the grass isolate Lactococcus lactis ssp. cremoris DPC6860.</title>
        <authorList>
            <person name="Cavanagh D."/>
            <person name="Guinane C.M."/>
            <person name="Neve H."/>
            <person name="Coffey A."/>
            <person name="Ross R.P."/>
            <person name="Fitzgerald G.F."/>
            <person name="McAuliffe O."/>
        </authorList>
    </citation>
    <scope>NUCLEOTIDE SEQUENCE [LARGE SCALE GENOMIC DNA]</scope>
</reference>
<name>V9VGG9_9CAUD</name>
<dbReference type="EMBL" id="KF926093">
    <property type="protein sequence ID" value="AHC94235.1"/>
    <property type="molecule type" value="Genomic_DNA"/>
</dbReference>
<proteinExistence type="predicted"/>
<dbReference type="GeneID" id="18503714"/>
<dbReference type="Proteomes" id="UP000018883">
    <property type="component" value="Segment"/>
</dbReference>
<gene>
    <name evidence="1" type="ORF">T548_0158</name>
</gene>
<evidence type="ECO:0000313" key="1">
    <source>
        <dbReference type="EMBL" id="AHC94235.1"/>
    </source>
</evidence>
<dbReference type="RefSeq" id="YP_009007035.1">
    <property type="nucleotide sequence ID" value="NC_023574.1"/>
</dbReference>
<keyword evidence="2" id="KW-1185">Reference proteome</keyword>
<accession>V9VGG9</accession>
<organism evidence="1 2">
    <name type="scientific">Lactococcus phage phiL47</name>
    <dbReference type="NCBI Taxonomy" id="1412875"/>
    <lineage>
        <taxon>Viruses</taxon>
        <taxon>Duplodnaviria</taxon>
        <taxon>Heunggongvirae</taxon>
        <taxon>Uroviricota</taxon>
        <taxon>Caudoviricetes</taxon>
        <taxon>Audreyjarvisvirus</taxon>
        <taxon>Audreyjarvisvirus L47</taxon>
    </lineage>
</organism>
<dbReference type="KEGG" id="vg:18503714"/>